<dbReference type="Gene3D" id="2.160.10.10">
    <property type="entry name" value="Hexapeptide repeat proteins"/>
    <property type="match status" value="1"/>
</dbReference>
<dbReference type="SUPFAM" id="SSF51161">
    <property type="entry name" value="Trimeric LpxA-like enzymes"/>
    <property type="match status" value="1"/>
</dbReference>
<accession>A0A1C7IB01</accession>
<dbReference type="Proteomes" id="UP000092574">
    <property type="component" value="Chromosome"/>
</dbReference>
<reference evidence="5" key="1">
    <citation type="submission" date="2017-04" db="EMBL/GenBank/DDBJ databases">
        <title>Complete Genome Sequences of Twelve Strains of a Stable Defined Moderately Diverse Mouse Microbiota 2 (sDMDMm2).</title>
        <authorList>
            <person name="Uchimura Y."/>
            <person name="Wyss M."/>
            <person name="Brugiroux S."/>
            <person name="Limenitakis J.P."/>
            <person name="Stecher B."/>
            <person name="McCoy K.D."/>
            <person name="Macpherson A.J."/>
        </authorList>
    </citation>
    <scope>NUCLEOTIDE SEQUENCE</scope>
    <source>
        <strain evidence="5">YL58</strain>
    </source>
</reference>
<proteinExistence type="inferred from homology"/>
<keyword evidence="3" id="KW-0677">Repeat</keyword>
<dbReference type="InterPro" id="IPR011004">
    <property type="entry name" value="Trimer_LpxA-like_sf"/>
</dbReference>
<dbReference type="FunFam" id="2.160.10.10:FF:000008">
    <property type="entry name" value="Maltose O-acetyltransferase"/>
    <property type="match status" value="1"/>
</dbReference>
<dbReference type="AlphaFoldDB" id="A0A1C7IB01"/>
<gene>
    <name evidence="5" type="ORF">A4V09_13975</name>
</gene>
<evidence type="ECO:0000313" key="6">
    <source>
        <dbReference type="Proteomes" id="UP000092574"/>
    </source>
</evidence>
<dbReference type="EMBL" id="CP015405">
    <property type="protein sequence ID" value="ANU76775.1"/>
    <property type="molecule type" value="Genomic_DNA"/>
</dbReference>
<dbReference type="InterPro" id="IPR001451">
    <property type="entry name" value="Hexapep"/>
</dbReference>
<dbReference type="InterPro" id="IPR039369">
    <property type="entry name" value="LacA-like"/>
</dbReference>
<evidence type="ECO:0000313" key="5">
    <source>
        <dbReference type="EMBL" id="ANU76775.1"/>
    </source>
</evidence>
<dbReference type="InterPro" id="IPR018357">
    <property type="entry name" value="Hexapep_transf_CS"/>
</dbReference>
<dbReference type="STRING" id="1796616.A4V09_13975"/>
<evidence type="ECO:0000256" key="4">
    <source>
        <dbReference type="RuleBase" id="RU367021"/>
    </source>
</evidence>
<dbReference type="EC" id="2.3.1.-" evidence="4"/>
<evidence type="ECO:0000256" key="2">
    <source>
        <dbReference type="ARBA" id="ARBA00022679"/>
    </source>
</evidence>
<evidence type="ECO:0000256" key="1">
    <source>
        <dbReference type="ARBA" id="ARBA00007274"/>
    </source>
</evidence>
<sequence>MDNITRRDARLPYISDDAVFDQQKITRRLLREFNTTDPSDFETLGRLAGRIVSSPEEKVSIMPPFYCDYGFHIQVGRGFFANYNCTILDVAKVTIGENVLFAPNVSVYTAGHPIHPVSRQSGYEYGIPVTIGDNVWVGGNVVITPGVTIGDNVVIGAGSVVTKDIPANVVAAGNPCRVIRKITEEDKKYYYKDKEFDPESWAEIEAMDNGE</sequence>
<dbReference type="OrthoDB" id="9801697at2"/>
<protein>
    <recommendedName>
        <fullName evidence="4">Acetyltransferase</fullName>
        <ecNumber evidence="4">2.3.1.-</ecNumber>
    </recommendedName>
</protein>
<evidence type="ECO:0000256" key="3">
    <source>
        <dbReference type="ARBA" id="ARBA00022737"/>
    </source>
</evidence>
<dbReference type="PROSITE" id="PS00101">
    <property type="entry name" value="HEXAPEP_TRANSFERASES"/>
    <property type="match status" value="1"/>
</dbReference>
<keyword evidence="6" id="KW-1185">Reference proteome</keyword>
<dbReference type="Pfam" id="PF00132">
    <property type="entry name" value="Hexapep"/>
    <property type="match status" value="1"/>
</dbReference>
<dbReference type="KEGG" id="byl:A4V09_13975"/>
<keyword evidence="4" id="KW-0012">Acyltransferase</keyword>
<dbReference type="GO" id="GO:0008870">
    <property type="term" value="F:galactoside O-acetyltransferase activity"/>
    <property type="evidence" value="ECO:0007669"/>
    <property type="project" value="TreeGrafter"/>
</dbReference>
<keyword evidence="2 4" id="KW-0808">Transferase</keyword>
<name>A0A1C7IB01_9FIRM</name>
<comment type="similarity">
    <text evidence="1 4">Belongs to the transferase hexapeptide repeat family.</text>
</comment>
<dbReference type="PANTHER" id="PTHR43017">
    <property type="entry name" value="GALACTOSIDE O-ACETYLTRANSFERASE"/>
    <property type="match status" value="1"/>
</dbReference>
<dbReference type="RefSeq" id="WP_065542932.1">
    <property type="nucleotide sequence ID" value="NZ_CP015405.2"/>
</dbReference>
<organism evidence="5 6">
    <name type="scientific">Blautia pseudococcoides</name>
    <dbReference type="NCBI Taxonomy" id="1796616"/>
    <lineage>
        <taxon>Bacteria</taxon>
        <taxon>Bacillati</taxon>
        <taxon>Bacillota</taxon>
        <taxon>Clostridia</taxon>
        <taxon>Lachnospirales</taxon>
        <taxon>Lachnospiraceae</taxon>
        <taxon>Blautia</taxon>
    </lineage>
</organism>
<dbReference type="CDD" id="cd03357">
    <property type="entry name" value="LbH_MAT_GAT"/>
    <property type="match status" value="1"/>
</dbReference>
<dbReference type="PANTHER" id="PTHR43017:SF1">
    <property type="entry name" value="ACETYLTRANSFERASE YJL218W-RELATED"/>
    <property type="match status" value="1"/>
</dbReference>